<evidence type="ECO:0000313" key="3">
    <source>
        <dbReference type="EMBL" id="REF36263.1"/>
    </source>
</evidence>
<dbReference type="Proteomes" id="UP000256485">
    <property type="component" value="Unassembled WGS sequence"/>
</dbReference>
<accession>A0A3D9V6C7</accession>
<dbReference type="EMBL" id="QTUC01000001">
    <property type="protein sequence ID" value="REF36263.1"/>
    <property type="molecule type" value="Genomic_DNA"/>
</dbReference>
<evidence type="ECO:0000256" key="1">
    <source>
        <dbReference type="SAM" id="MobiDB-lite"/>
    </source>
</evidence>
<feature type="region of interest" description="Disordered" evidence="1">
    <location>
        <begin position="299"/>
        <end position="323"/>
    </location>
</feature>
<feature type="compositionally biased region" description="Low complexity" evidence="1">
    <location>
        <begin position="312"/>
        <end position="323"/>
    </location>
</feature>
<organism evidence="3 4">
    <name type="scientific">Thermasporomyces composti</name>
    <dbReference type="NCBI Taxonomy" id="696763"/>
    <lineage>
        <taxon>Bacteria</taxon>
        <taxon>Bacillati</taxon>
        <taxon>Actinomycetota</taxon>
        <taxon>Actinomycetes</taxon>
        <taxon>Propionibacteriales</taxon>
        <taxon>Nocardioidaceae</taxon>
        <taxon>Thermasporomyces</taxon>
    </lineage>
</organism>
<sequence>MKLRRALAATTLLASGGAIALAAPANADLVTRCVGEGGAVTVPGDLVVPAGKTCWLDGTTVEGNVRVQAGADLIVTGGTLKGSVVVNENAYFDATDTTITGPIRAKNAFGTYLDSSEVGGAVNASADEGSPYEGFIYVVGSEVAGKVQASVPGEVLFDGATIGGAVVTDGTRYTDIYDSTLNKALTVTNNPDGAVFCESEIYGSASYSGNSYILQIGANGPVTTCEGASYWDKNLDISNNTATIVVSNNIIRGNLSGEGNDPAPTGENNRVRGTVSGQFVDLPAPAALRASAPQDRAAELAAKAAERRADAQAEAEAAGDAKL</sequence>
<gene>
    <name evidence="3" type="ORF">DFJ64_1669</name>
</gene>
<dbReference type="OrthoDB" id="5149096at2"/>
<name>A0A3D9V6C7_THECX</name>
<keyword evidence="4" id="KW-1185">Reference proteome</keyword>
<protein>
    <recommendedName>
        <fullName evidence="5">Polymer-forming protein</fullName>
    </recommendedName>
</protein>
<reference evidence="3 4" key="1">
    <citation type="submission" date="2018-08" db="EMBL/GenBank/DDBJ databases">
        <title>Sequencing the genomes of 1000 actinobacteria strains.</title>
        <authorList>
            <person name="Klenk H.-P."/>
        </authorList>
    </citation>
    <scope>NUCLEOTIDE SEQUENCE [LARGE SCALE GENOMIC DNA]</scope>
    <source>
        <strain evidence="3 4">DSM 22891</strain>
    </source>
</reference>
<evidence type="ECO:0008006" key="5">
    <source>
        <dbReference type="Google" id="ProtNLM"/>
    </source>
</evidence>
<evidence type="ECO:0000256" key="2">
    <source>
        <dbReference type="SAM" id="SignalP"/>
    </source>
</evidence>
<keyword evidence="2" id="KW-0732">Signal</keyword>
<evidence type="ECO:0000313" key="4">
    <source>
        <dbReference type="Proteomes" id="UP000256485"/>
    </source>
</evidence>
<comment type="caution">
    <text evidence="3">The sequence shown here is derived from an EMBL/GenBank/DDBJ whole genome shotgun (WGS) entry which is preliminary data.</text>
</comment>
<feature type="signal peptide" evidence="2">
    <location>
        <begin position="1"/>
        <end position="27"/>
    </location>
</feature>
<dbReference type="AlphaFoldDB" id="A0A3D9V6C7"/>
<proteinExistence type="predicted"/>
<dbReference type="RefSeq" id="WP_115849928.1">
    <property type="nucleotide sequence ID" value="NZ_QTUC01000001.1"/>
</dbReference>
<feature type="chain" id="PRO_5039431136" description="Polymer-forming protein" evidence="2">
    <location>
        <begin position="28"/>
        <end position="323"/>
    </location>
</feature>